<dbReference type="SMART" id="SM00225">
    <property type="entry name" value="BTB"/>
    <property type="match status" value="1"/>
</dbReference>
<dbReference type="Gene3D" id="3.30.710.10">
    <property type="entry name" value="Potassium Channel Kv1.1, Chain A"/>
    <property type="match status" value="1"/>
</dbReference>
<keyword evidence="4" id="KW-1185">Reference proteome</keyword>
<reference evidence="3 4" key="1">
    <citation type="journal article" date="2019" name="Environ. Microbiol.">
        <title>At the nexus of three kingdoms: the genome of the mycorrhizal fungus Gigaspora margarita provides insights into plant, endobacterial and fungal interactions.</title>
        <authorList>
            <person name="Venice F."/>
            <person name="Ghignone S."/>
            <person name="Salvioli di Fossalunga A."/>
            <person name="Amselem J."/>
            <person name="Novero M."/>
            <person name="Xianan X."/>
            <person name="Sedzielewska Toro K."/>
            <person name="Morin E."/>
            <person name="Lipzen A."/>
            <person name="Grigoriev I.V."/>
            <person name="Henrissat B."/>
            <person name="Martin F.M."/>
            <person name="Bonfante P."/>
        </authorList>
    </citation>
    <scope>NUCLEOTIDE SEQUENCE [LARGE SCALE GENOMIC DNA]</scope>
    <source>
        <strain evidence="3 4">BEG34</strain>
    </source>
</reference>
<feature type="domain" description="BTB" evidence="1">
    <location>
        <begin position="23"/>
        <end position="96"/>
    </location>
</feature>
<dbReference type="SMART" id="SM00584">
    <property type="entry name" value="TLDc"/>
    <property type="match status" value="1"/>
</dbReference>
<proteinExistence type="predicted"/>
<accession>A0A8H4A2F6</accession>
<dbReference type="Pfam" id="PF00651">
    <property type="entry name" value="BTB"/>
    <property type="match status" value="1"/>
</dbReference>
<dbReference type="InterPro" id="IPR006571">
    <property type="entry name" value="TLDc_dom"/>
</dbReference>
<dbReference type="PROSITE" id="PS51886">
    <property type="entry name" value="TLDC"/>
    <property type="match status" value="1"/>
</dbReference>
<evidence type="ECO:0000313" key="4">
    <source>
        <dbReference type="Proteomes" id="UP000439903"/>
    </source>
</evidence>
<dbReference type="OrthoDB" id="2412809at2759"/>
<evidence type="ECO:0000259" key="2">
    <source>
        <dbReference type="PROSITE" id="PS51886"/>
    </source>
</evidence>
<dbReference type="PANTHER" id="PTHR24410">
    <property type="entry name" value="HL07962P-RELATED"/>
    <property type="match status" value="1"/>
</dbReference>
<dbReference type="Proteomes" id="UP000439903">
    <property type="component" value="Unassembled WGS sequence"/>
</dbReference>
<evidence type="ECO:0000259" key="1">
    <source>
        <dbReference type="PROSITE" id="PS50097"/>
    </source>
</evidence>
<dbReference type="CDD" id="cd18186">
    <property type="entry name" value="BTB_POZ_ZBTB_KLHL-like"/>
    <property type="match status" value="1"/>
</dbReference>
<organism evidence="3 4">
    <name type="scientific">Gigaspora margarita</name>
    <dbReference type="NCBI Taxonomy" id="4874"/>
    <lineage>
        <taxon>Eukaryota</taxon>
        <taxon>Fungi</taxon>
        <taxon>Fungi incertae sedis</taxon>
        <taxon>Mucoromycota</taxon>
        <taxon>Glomeromycotina</taxon>
        <taxon>Glomeromycetes</taxon>
        <taxon>Diversisporales</taxon>
        <taxon>Gigasporaceae</taxon>
        <taxon>Gigaspora</taxon>
    </lineage>
</organism>
<comment type="caution">
    <text evidence="3">The sequence shown here is derived from an EMBL/GenBank/DDBJ whole genome shotgun (WGS) entry which is preliminary data.</text>
</comment>
<dbReference type="PANTHER" id="PTHR24410:SF23">
    <property type="entry name" value="BTB DOMAIN-CONTAINING PROTEIN-RELATED"/>
    <property type="match status" value="1"/>
</dbReference>
<dbReference type="Pfam" id="PF07534">
    <property type="entry name" value="TLD"/>
    <property type="match status" value="1"/>
</dbReference>
<protein>
    <submittedName>
        <fullName evidence="3">Kelch-like protein 17</fullName>
    </submittedName>
</protein>
<gene>
    <name evidence="3" type="ORF">F8M41_010309</name>
</gene>
<dbReference type="InterPro" id="IPR011333">
    <property type="entry name" value="SKP1/BTB/POZ_sf"/>
</dbReference>
<dbReference type="InterPro" id="IPR051481">
    <property type="entry name" value="BTB-POZ/Galectin-3-binding"/>
</dbReference>
<dbReference type="EMBL" id="WTPW01002152">
    <property type="protein sequence ID" value="KAF0395165.1"/>
    <property type="molecule type" value="Genomic_DNA"/>
</dbReference>
<name>A0A8H4A2F6_GIGMA</name>
<dbReference type="AlphaFoldDB" id="A0A8H4A2F6"/>
<dbReference type="SUPFAM" id="SSF54695">
    <property type="entry name" value="POZ domain"/>
    <property type="match status" value="1"/>
</dbReference>
<evidence type="ECO:0000313" key="3">
    <source>
        <dbReference type="EMBL" id="KAF0395165.1"/>
    </source>
</evidence>
<dbReference type="InterPro" id="IPR000210">
    <property type="entry name" value="BTB/POZ_dom"/>
</dbReference>
<dbReference type="PROSITE" id="PS50097">
    <property type="entry name" value="BTB"/>
    <property type="match status" value="1"/>
</dbReference>
<feature type="domain" description="TLDc" evidence="2">
    <location>
        <begin position="292"/>
        <end position="466"/>
    </location>
</feature>
<sequence>METKLLTRLSNDYINLFKTGEYHDVVLRAGQEPNCKDFRVHSLVLRARSAYFRSALSSNWVRTQENIMLFFKPNVSPEVFEVIFNFLYGGTVCLAEYDAKVILDVLKATDELCIPDLSEYIQNYLITHPWRLMSHFVFVHRFATEQGERYPKIRKCVIELIKENPATIFDSSDFTTMDQNTLLSFFKCQHFFMKPVEIWKRIIEWGIANTPSLPNPKTKWETENYNVLGESLKPFIPLIKFDEMNYDEFLREVQPWRNSLDYVDHELYGKVDTSIQLANINDRSKTNYINSVLITTYDAETISKWIKDISSSPDNYQHNFQLILRGSKDGFTPKQFHDLCDGKGPTLTILREKHSGEILGGFNPLNWHSMVAGSYSPTDSSFIFSLGDKVFCFDRVLSQIIDRNKAIYQNGNYGPCFGGGESDLRLFGYNFNEDIRCRCVKTSYQNKIRNNEDEFCIDELEVFQVITLIED</sequence>